<accession>A0AB39T2J1</accession>
<evidence type="ECO:0000313" key="2">
    <source>
        <dbReference type="EMBL" id="XDQ74562.1"/>
    </source>
</evidence>
<protein>
    <submittedName>
        <fullName evidence="2">Uncharacterized protein</fullName>
    </submittedName>
</protein>
<name>A0AB39T2J1_9ACTN</name>
<dbReference type="EMBL" id="CP163444">
    <property type="protein sequence ID" value="XDQ74562.1"/>
    <property type="molecule type" value="Genomic_DNA"/>
</dbReference>
<proteinExistence type="predicted"/>
<feature type="region of interest" description="Disordered" evidence="1">
    <location>
        <begin position="1"/>
        <end position="21"/>
    </location>
</feature>
<sequence length="64" mass="6964">MTRLVVGPGASPALGDLRQAGPEDDVFVRPEAAERKDFPKLWEAVGVALVRGARVYVINREEST</sequence>
<organism evidence="2">
    <name type="scientific">Streptomyces sp. R44</name>
    <dbReference type="NCBI Taxonomy" id="3238633"/>
    <lineage>
        <taxon>Bacteria</taxon>
        <taxon>Bacillati</taxon>
        <taxon>Actinomycetota</taxon>
        <taxon>Actinomycetes</taxon>
        <taxon>Kitasatosporales</taxon>
        <taxon>Streptomycetaceae</taxon>
        <taxon>Streptomyces</taxon>
    </lineage>
</organism>
<dbReference type="AlphaFoldDB" id="A0AB39T2J1"/>
<dbReference type="RefSeq" id="WP_369147085.1">
    <property type="nucleotide sequence ID" value="NZ_CP163444.1"/>
</dbReference>
<gene>
    <name evidence="2" type="ORF">AB5J54_30365</name>
</gene>
<evidence type="ECO:0000256" key="1">
    <source>
        <dbReference type="SAM" id="MobiDB-lite"/>
    </source>
</evidence>
<reference evidence="2" key="1">
    <citation type="submission" date="2024-07" db="EMBL/GenBank/DDBJ databases">
        <authorList>
            <person name="Yu S.T."/>
        </authorList>
    </citation>
    <scope>NUCLEOTIDE SEQUENCE</scope>
    <source>
        <strain evidence="2">R44</strain>
    </source>
</reference>